<dbReference type="AlphaFoldDB" id="A0A7H0HBT1"/>
<proteinExistence type="predicted"/>
<dbReference type="RefSeq" id="WP_187734992.1">
    <property type="nucleotide sequence ID" value="NZ_CP060790.1"/>
</dbReference>
<dbReference type="KEGG" id="amon:H9L24_12840"/>
<feature type="transmembrane region" description="Helical" evidence="1">
    <location>
        <begin position="62"/>
        <end position="85"/>
    </location>
</feature>
<sequence length="218" mass="22749">MSTDATGLRLFRVGSVEPYFIPATGFAQPGQDAGRALLAVAALARGAGLPVRAVPAWDRAGVLGMGLAATLLIGLTMVHAAIAAALPHLRWGRVSQVFASGVDTFWWAAPLCAAIVVGLHLWLAAWQHRRAPVRDLPALAPHLLLALAWGALLLAALQALRSLIFDDALAYSSFAAPAAVALAAVFVLLTGFVLHLGLATPWVARRMALHNDGPGPSL</sequence>
<evidence type="ECO:0000313" key="2">
    <source>
        <dbReference type="EMBL" id="QNP57997.1"/>
    </source>
</evidence>
<evidence type="ECO:0000313" key="3">
    <source>
        <dbReference type="Proteomes" id="UP000516057"/>
    </source>
</evidence>
<keyword evidence="1" id="KW-0472">Membrane</keyword>
<keyword evidence="3" id="KW-1185">Reference proteome</keyword>
<feature type="transmembrane region" description="Helical" evidence="1">
    <location>
        <begin position="105"/>
        <end position="126"/>
    </location>
</feature>
<keyword evidence="1" id="KW-1133">Transmembrane helix</keyword>
<organism evidence="2 3">
    <name type="scientific">Paenacidovorax monticola</name>
    <dbReference type="NCBI Taxonomy" id="1926868"/>
    <lineage>
        <taxon>Bacteria</taxon>
        <taxon>Pseudomonadati</taxon>
        <taxon>Pseudomonadota</taxon>
        <taxon>Betaproteobacteria</taxon>
        <taxon>Burkholderiales</taxon>
        <taxon>Comamonadaceae</taxon>
        <taxon>Paenacidovorax</taxon>
    </lineage>
</organism>
<keyword evidence="1" id="KW-0812">Transmembrane</keyword>
<reference evidence="2 3" key="1">
    <citation type="submission" date="2020-08" db="EMBL/GenBank/DDBJ databases">
        <title>Genome sequence of Acidovorax monticola KACC 19171T.</title>
        <authorList>
            <person name="Hyun D.-W."/>
            <person name="Bae J.-W."/>
        </authorList>
    </citation>
    <scope>NUCLEOTIDE SEQUENCE [LARGE SCALE GENOMIC DNA]</scope>
    <source>
        <strain evidence="2 3">KACC 19171</strain>
    </source>
</reference>
<feature type="transmembrane region" description="Helical" evidence="1">
    <location>
        <begin position="138"/>
        <end position="157"/>
    </location>
</feature>
<evidence type="ECO:0000256" key="1">
    <source>
        <dbReference type="SAM" id="Phobius"/>
    </source>
</evidence>
<protein>
    <submittedName>
        <fullName evidence="2">Uncharacterized protein</fullName>
    </submittedName>
</protein>
<feature type="transmembrane region" description="Helical" evidence="1">
    <location>
        <begin position="169"/>
        <end position="198"/>
    </location>
</feature>
<accession>A0A7H0HBT1</accession>
<name>A0A7H0HBT1_9BURK</name>
<dbReference type="Proteomes" id="UP000516057">
    <property type="component" value="Chromosome"/>
</dbReference>
<dbReference type="EMBL" id="CP060790">
    <property type="protein sequence ID" value="QNP57997.1"/>
    <property type="molecule type" value="Genomic_DNA"/>
</dbReference>
<gene>
    <name evidence="2" type="ORF">H9L24_12840</name>
</gene>